<proteinExistence type="predicted"/>
<dbReference type="RefSeq" id="WP_213653322.1">
    <property type="nucleotide sequence ID" value="NZ_BOSL01000001.1"/>
</dbReference>
<name>A0ABQ4M4V9_9BACL</name>
<keyword evidence="2" id="KW-1185">Reference proteome</keyword>
<comment type="caution">
    <text evidence="1">The sequence shown here is derived from an EMBL/GenBank/DDBJ whole genome shotgun (WGS) entry which is preliminary data.</text>
</comment>
<evidence type="ECO:0000313" key="1">
    <source>
        <dbReference type="EMBL" id="GIP51036.1"/>
    </source>
</evidence>
<sequence length="62" mass="6970">MNNISVSFYCILIEFTMAFAKLSGVKEVASYIHRCCDPYKDNCKASEALGAWIAEEGYQPLE</sequence>
<organism evidence="1 2">
    <name type="scientific">Paenibacillus vini</name>
    <dbReference type="NCBI Taxonomy" id="1476024"/>
    <lineage>
        <taxon>Bacteria</taxon>
        <taxon>Bacillati</taxon>
        <taxon>Bacillota</taxon>
        <taxon>Bacilli</taxon>
        <taxon>Bacillales</taxon>
        <taxon>Paenibacillaceae</taxon>
        <taxon>Paenibacillus</taxon>
    </lineage>
</organism>
<dbReference type="Proteomes" id="UP000679992">
    <property type="component" value="Unassembled WGS sequence"/>
</dbReference>
<evidence type="ECO:0000313" key="2">
    <source>
        <dbReference type="Proteomes" id="UP000679992"/>
    </source>
</evidence>
<reference evidence="1 2" key="1">
    <citation type="submission" date="2021-03" db="EMBL/GenBank/DDBJ databases">
        <title>Antimicrobial resistance genes in bacteria isolated from Japanese honey, and their potential for conferring macrolide and lincosamide resistance in the American foulbrood pathogen Paenibacillus larvae.</title>
        <authorList>
            <person name="Okamoto M."/>
            <person name="Kumagai M."/>
            <person name="Kanamori H."/>
            <person name="Takamatsu D."/>
        </authorList>
    </citation>
    <scope>NUCLEOTIDE SEQUENCE [LARGE SCALE GENOMIC DNA]</scope>
    <source>
        <strain evidence="1 2">J42TS3</strain>
    </source>
</reference>
<dbReference type="EMBL" id="BOSL01000001">
    <property type="protein sequence ID" value="GIP51036.1"/>
    <property type="molecule type" value="Genomic_DNA"/>
</dbReference>
<gene>
    <name evidence="1" type="ORF">J42TS3_00710</name>
</gene>
<accession>A0ABQ4M4V9</accession>
<protein>
    <submittedName>
        <fullName evidence="1">Uncharacterized protein</fullName>
    </submittedName>
</protein>